<dbReference type="PANTHER" id="PTHR46566:SF5">
    <property type="entry name" value="1-PHOSPHOFRUCTOKINASE"/>
    <property type="match status" value="1"/>
</dbReference>
<dbReference type="GO" id="GO:0044281">
    <property type="term" value="P:small molecule metabolic process"/>
    <property type="evidence" value="ECO:0007669"/>
    <property type="project" value="UniProtKB-ARBA"/>
</dbReference>
<dbReference type="Pfam" id="PF00294">
    <property type="entry name" value="PfkB"/>
    <property type="match status" value="1"/>
</dbReference>
<evidence type="ECO:0000256" key="7">
    <source>
        <dbReference type="NCBIfam" id="TIGR01231"/>
    </source>
</evidence>
<dbReference type="EMBL" id="NBTM02000001">
    <property type="protein sequence ID" value="PNL91731.1"/>
    <property type="molecule type" value="Genomic_DNA"/>
</dbReference>
<name>A0A2J9PNW2_9LACT</name>
<comment type="pathway">
    <text evidence="8">Carbohydrate metabolism; D-tagatose 6-phosphate degradation; D-glyceraldehyde 3-phosphate and glycerone phosphate from D-tagatose 6-phosphate: step 1/2.</text>
</comment>
<dbReference type="InterPro" id="IPR011611">
    <property type="entry name" value="PfkB_dom"/>
</dbReference>
<sequence length="310" mass="33567">MILTVTLNPSVDISYTIPDLRLDTTNRTDQVGKTAGGKGINVTRVIHDLNKAVTATGFIGGHLGEGIVSELNKNGIKTDFLSIEGDTRNCIAILHDGHQTEVLESGPTITDNENAAFLTHFKQAVDYADVITISGSLPKGLEEDYYVKLIQITNDLDKKTVLDTSKSNLSSVLESPFKPTVIKPNIEELSDLLGQKVSADPADLKAVLADELFSGIEWIVVSLGGDGAFAKHNNRFYKVNIPTIPVVNPVGSGDATVAGIAVALEDNLDDIHLLKQAMTTGMLNTMERITGHIDINHFDDLFDRVTIIEY</sequence>
<comment type="similarity">
    <text evidence="8">Belongs to the carbohydrate kinase PfkB family. LacC subfamily.</text>
</comment>
<evidence type="ECO:0000256" key="6">
    <source>
        <dbReference type="ARBA" id="ARBA00022840"/>
    </source>
</evidence>
<dbReference type="GO" id="GO:0005524">
    <property type="term" value="F:ATP binding"/>
    <property type="evidence" value="ECO:0007669"/>
    <property type="project" value="UniProtKB-KW"/>
</dbReference>
<evidence type="ECO:0000256" key="5">
    <source>
        <dbReference type="ARBA" id="ARBA00022777"/>
    </source>
</evidence>
<keyword evidence="6 8" id="KW-0067">ATP-binding</keyword>
<dbReference type="EC" id="2.7.1.144" evidence="7 8"/>
<keyword evidence="3 8" id="KW-0423">Lactose metabolism</keyword>
<dbReference type="InterPro" id="IPR005926">
    <property type="entry name" value="LacC"/>
</dbReference>
<proteinExistence type="inferred from homology"/>
<dbReference type="CDD" id="cd01164">
    <property type="entry name" value="FruK_PfkB_like"/>
    <property type="match status" value="1"/>
</dbReference>
<dbReference type="SUPFAM" id="SSF53613">
    <property type="entry name" value="Ribokinase-like"/>
    <property type="match status" value="1"/>
</dbReference>
<dbReference type="FunFam" id="3.40.1190.20:FF:000001">
    <property type="entry name" value="Phosphofructokinase"/>
    <property type="match status" value="1"/>
</dbReference>
<dbReference type="GO" id="GO:0019512">
    <property type="term" value="P:lactose catabolic process via tagatose-6-phosphate"/>
    <property type="evidence" value="ECO:0007669"/>
    <property type="project" value="InterPro"/>
</dbReference>
<evidence type="ECO:0000256" key="1">
    <source>
        <dbReference type="ARBA" id="ARBA00005380"/>
    </source>
</evidence>
<dbReference type="InterPro" id="IPR029056">
    <property type="entry name" value="Ribokinase-like"/>
</dbReference>
<dbReference type="NCBIfam" id="TIGR01231">
    <property type="entry name" value="lacC"/>
    <property type="match status" value="1"/>
</dbReference>
<dbReference type="UniPathway" id="UPA00704">
    <property type="reaction ID" value="UER00715"/>
</dbReference>
<evidence type="ECO:0000256" key="8">
    <source>
        <dbReference type="PIRNR" id="PIRNR000535"/>
    </source>
</evidence>
<dbReference type="Proteomes" id="UP000192813">
    <property type="component" value="Unassembled WGS sequence"/>
</dbReference>
<evidence type="ECO:0000256" key="4">
    <source>
        <dbReference type="ARBA" id="ARBA00022741"/>
    </source>
</evidence>
<comment type="similarity">
    <text evidence="1">Belongs to the carbohydrate kinase pfkB family.</text>
</comment>
<evidence type="ECO:0000313" key="11">
    <source>
        <dbReference type="Proteomes" id="UP000192813"/>
    </source>
</evidence>
<dbReference type="PANTHER" id="PTHR46566">
    <property type="entry name" value="1-PHOSPHOFRUCTOKINASE-RELATED"/>
    <property type="match status" value="1"/>
</dbReference>
<dbReference type="GO" id="GO:2001059">
    <property type="term" value="P:D-tagatose 6-phosphate catabolic process"/>
    <property type="evidence" value="ECO:0007669"/>
    <property type="project" value="UniProtKB-UniPathway"/>
</dbReference>
<dbReference type="PROSITE" id="PS00584">
    <property type="entry name" value="PFKB_KINASES_2"/>
    <property type="match status" value="1"/>
</dbReference>
<keyword evidence="5 10" id="KW-0418">Kinase</keyword>
<evidence type="ECO:0000259" key="9">
    <source>
        <dbReference type="Pfam" id="PF00294"/>
    </source>
</evidence>
<dbReference type="Gene3D" id="3.40.1190.20">
    <property type="match status" value="1"/>
</dbReference>
<dbReference type="RefSeq" id="WP_083068933.1">
    <property type="nucleotide sequence ID" value="NZ_JALXKY010000004.1"/>
</dbReference>
<keyword evidence="4 8" id="KW-0547">Nucleotide-binding</keyword>
<dbReference type="GO" id="GO:0009024">
    <property type="term" value="F:tagatose-6-phosphate kinase activity"/>
    <property type="evidence" value="ECO:0007669"/>
    <property type="project" value="UniProtKB-UniRule"/>
</dbReference>
<keyword evidence="2 8" id="KW-0808">Transferase</keyword>
<evidence type="ECO:0000256" key="2">
    <source>
        <dbReference type="ARBA" id="ARBA00022679"/>
    </source>
</evidence>
<dbReference type="NCBIfam" id="TIGR03168">
    <property type="entry name" value="1-PFK"/>
    <property type="match status" value="1"/>
</dbReference>
<comment type="catalytic activity">
    <reaction evidence="8">
        <text>D-tagatofuranose 6-phosphate + ATP = D-tagatofuranose 1,6-bisphosphate + ADP + H(+)</text>
        <dbReference type="Rhea" id="RHEA:12420"/>
        <dbReference type="ChEBI" id="CHEBI:15378"/>
        <dbReference type="ChEBI" id="CHEBI:30616"/>
        <dbReference type="ChEBI" id="CHEBI:58694"/>
        <dbReference type="ChEBI" id="CHEBI:58695"/>
        <dbReference type="ChEBI" id="CHEBI:456216"/>
        <dbReference type="EC" id="2.7.1.144"/>
    </reaction>
</comment>
<comment type="caution">
    <text evidence="10">The sequence shown here is derived from an EMBL/GenBank/DDBJ whole genome shotgun (WGS) entry which is preliminary data.</text>
</comment>
<dbReference type="InterPro" id="IPR017583">
    <property type="entry name" value="Tagatose/fructose_Pkinase"/>
</dbReference>
<feature type="domain" description="Carbohydrate kinase PfkB" evidence="9">
    <location>
        <begin position="22"/>
        <end position="285"/>
    </location>
</feature>
<evidence type="ECO:0000256" key="3">
    <source>
        <dbReference type="ARBA" id="ARBA00022736"/>
    </source>
</evidence>
<dbReference type="GO" id="GO:0005829">
    <property type="term" value="C:cytosol"/>
    <property type="evidence" value="ECO:0007669"/>
    <property type="project" value="TreeGrafter"/>
</dbReference>
<protein>
    <recommendedName>
        <fullName evidence="7 8">Tagatose-6-phosphate kinase</fullName>
        <ecNumber evidence="7 8">2.7.1.144</ecNumber>
    </recommendedName>
</protein>
<accession>A0A2J9PNW2</accession>
<dbReference type="PIRSF" id="PIRSF000535">
    <property type="entry name" value="1PFK/6PFK/LacC"/>
    <property type="match status" value="1"/>
</dbReference>
<dbReference type="AlphaFoldDB" id="A0A2J9PNW2"/>
<gene>
    <name evidence="10" type="primary">lacC</name>
    <name evidence="10" type="ORF">A6J77_005635</name>
</gene>
<organism evidence="10 11">
    <name type="scientific">Aerococcus viridans</name>
    <dbReference type="NCBI Taxonomy" id="1377"/>
    <lineage>
        <taxon>Bacteria</taxon>
        <taxon>Bacillati</taxon>
        <taxon>Bacillota</taxon>
        <taxon>Bacilli</taxon>
        <taxon>Lactobacillales</taxon>
        <taxon>Aerococcaceae</taxon>
        <taxon>Aerococcus</taxon>
    </lineage>
</organism>
<evidence type="ECO:0000313" key="10">
    <source>
        <dbReference type="EMBL" id="PNL91731.1"/>
    </source>
</evidence>
<reference evidence="11" key="1">
    <citation type="submission" date="2017-12" db="EMBL/GenBank/DDBJ databases">
        <title>FDA dAtabase for Regulatory Grade micrObial Sequences (FDA-ARGOS): Supporting development and validation of Infectious Disease Dx tests.</title>
        <authorList>
            <person name="Hoffmann M."/>
            <person name="Allard M."/>
            <person name="Evans P."/>
            <person name="Brown E."/>
            <person name="Tallon L."/>
            <person name="Sadzewicz L."/>
            <person name="Sengamalay N."/>
            <person name="Ott S."/>
            <person name="Godinez A."/>
            <person name="Nagaraj S."/>
            <person name="Vavikolanu K."/>
            <person name="Aluvathingal J."/>
            <person name="Nadendla S."/>
            <person name="Sichtig H."/>
        </authorList>
    </citation>
    <scope>NUCLEOTIDE SEQUENCE [LARGE SCALE GENOMIC DNA]</scope>
    <source>
        <strain evidence="11">FDAARGOS_249</strain>
    </source>
</reference>
<dbReference type="GO" id="GO:0008443">
    <property type="term" value="F:phosphofructokinase activity"/>
    <property type="evidence" value="ECO:0007669"/>
    <property type="project" value="TreeGrafter"/>
</dbReference>
<dbReference type="InterPro" id="IPR002173">
    <property type="entry name" value="Carboh/pur_kinase_PfkB_CS"/>
</dbReference>